<dbReference type="Gene3D" id="3.30.70.1290">
    <property type="entry name" value="Transposase IS200-like"/>
    <property type="match status" value="1"/>
</dbReference>
<dbReference type="InterPro" id="IPR036515">
    <property type="entry name" value="Transposase_17_sf"/>
</dbReference>
<gene>
    <name evidence="2" type="ORF">GCM10011608_58760</name>
</gene>
<dbReference type="NCBIfam" id="NF033573">
    <property type="entry name" value="transpos_IS200"/>
    <property type="match status" value="1"/>
</dbReference>
<dbReference type="AlphaFoldDB" id="A0A917U8Q0"/>
<dbReference type="GO" id="GO:0004803">
    <property type="term" value="F:transposase activity"/>
    <property type="evidence" value="ECO:0007669"/>
    <property type="project" value="InterPro"/>
</dbReference>
<reference evidence="2" key="1">
    <citation type="journal article" date="2014" name="Int. J. Syst. Evol. Microbiol.">
        <title>Complete genome sequence of Corynebacterium casei LMG S-19264T (=DSM 44701T), isolated from a smear-ripened cheese.</title>
        <authorList>
            <consortium name="US DOE Joint Genome Institute (JGI-PGF)"/>
            <person name="Walter F."/>
            <person name="Albersmeier A."/>
            <person name="Kalinowski J."/>
            <person name="Ruckert C."/>
        </authorList>
    </citation>
    <scope>NUCLEOTIDE SEQUENCE</scope>
    <source>
        <strain evidence="2">CGMCC 4.7312</strain>
    </source>
</reference>
<keyword evidence="3" id="KW-1185">Reference proteome</keyword>
<dbReference type="GO" id="GO:0006313">
    <property type="term" value="P:DNA transposition"/>
    <property type="evidence" value="ECO:0007669"/>
    <property type="project" value="InterPro"/>
</dbReference>
<reference evidence="2" key="2">
    <citation type="submission" date="2020-09" db="EMBL/GenBank/DDBJ databases">
        <authorList>
            <person name="Sun Q."/>
            <person name="Zhou Y."/>
        </authorList>
    </citation>
    <scope>NUCLEOTIDE SEQUENCE</scope>
    <source>
        <strain evidence="2">CGMCC 4.7312</strain>
    </source>
</reference>
<dbReference type="Proteomes" id="UP000608890">
    <property type="component" value="Unassembled WGS sequence"/>
</dbReference>
<comment type="caution">
    <text evidence="2">The sequence shown here is derived from an EMBL/GenBank/DDBJ whole genome shotgun (WGS) entry which is preliminary data.</text>
</comment>
<dbReference type="SMART" id="SM01321">
    <property type="entry name" value="Y1_Tnp"/>
    <property type="match status" value="1"/>
</dbReference>
<evidence type="ECO:0000313" key="3">
    <source>
        <dbReference type="Proteomes" id="UP000608890"/>
    </source>
</evidence>
<name>A0A917U8Q0_9ACTN</name>
<dbReference type="InterPro" id="IPR002686">
    <property type="entry name" value="Transposase_17"/>
</dbReference>
<dbReference type="EMBL" id="BMNB01000047">
    <property type="protein sequence ID" value="GGM65741.1"/>
    <property type="molecule type" value="Genomic_DNA"/>
</dbReference>
<sequence>MAGFLLVDGFVPQPSAATPFGGQGGLRGCAGAQPVGVAHCLLHEWYRCTYHVVWCPKYRRPVLTGDIDTRLKKIIRDVCVERDAPIVELETMPDHVHLLVTCDPQYGIHRLVKQIKGRSSRLLRAEFPSLRSRLPTLWTNNYFVATVGGATLEVVKRYVENQRKA</sequence>
<dbReference type="Pfam" id="PF01797">
    <property type="entry name" value="Y1_Tnp"/>
    <property type="match status" value="1"/>
</dbReference>
<proteinExistence type="predicted"/>
<feature type="domain" description="Transposase IS200-like" evidence="1">
    <location>
        <begin position="45"/>
        <end position="162"/>
    </location>
</feature>
<dbReference type="SUPFAM" id="SSF143422">
    <property type="entry name" value="Transposase IS200-like"/>
    <property type="match status" value="1"/>
</dbReference>
<accession>A0A917U8Q0</accession>
<dbReference type="PANTHER" id="PTHR33360:SF2">
    <property type="entry name" value="TRANSPOSASE FOR INSERTION SEQUENCE ELEMENT IS200"/>
    <property type="match status" value="1"/>
</dbReference>
<dbReference type="PANTHER" id="PTHR33360">
    <property type="entry name" value="TRANSPOSASE FOR INSERTION SEQUENCE ELEMENT IS200"/>
    <property type="match status" value="1"/>
</dbReference>
<evidence type="ECO:0000313" key="2">
    <source>
        <dbReference type="EMBL" id="GGM65741.1"/>
    </source>
</evidence>
<evidence type="ECO:0000259" key="1">
    <source>
        <dbReference type="SMART" id="SM01321"/>
    </source>
</evidence>
<organism evidence="2 3">
    <name type="scientific">Micromonospora sonchi</name>
    <dbReference type="NCBI Taxonomy" id="1763543"/>
    <lineage>
        <taxon>Bacteria</taxon>
        <taxon>Bacillati</taxon>
        <taxon>Actinomycetota</taxon>
        <taxon>Actinomycetes</taxon>
        <taxon>Micromonosporales</taxon>
        <taxon>Micromonosporaceae</taxon>
        <taxon>Micromonospora</taxon>
    </lineage>
</organism>
<dbReference type="GO" id="GO:0003677">
    <property type="term" value="F:DNA binding"/>
    <property type="evidence" value="ECO:0007669"/>
    <property type="project" value="InterPro"/>
</dbReference>
<protein>
    <recommendedName>
        <fullName evidence="1">Transposase IS200-like domain-containing protein</fullName>
    </recommendedName>
</protein>